<evidence type="ECO:0000313" key="4">
    <source>
        <dbReference type="EMBL" id="MBN9643132.1"/>
    </source>
</evidence>
<feature type="signal peptide" evidence="3">
    <location>
        <begin position="1"/>
        <end position="33"/>
    </location>
</feature>
<accession>A0A939IWZ4</accession>
<dbReference type="EMBL" id="JAFLEQ010000003">
    <property type="protein sequence ID" value="MBN9643132.1"/>
    <property type="molecule type" value="Genomic_DNA"/>
</dbReference>
<evidence type="ECO:0000313" key="5">
    <source>
        <dbReference type="Proteomes" id="UP000664332"/>
    </source>
</evidence>
<gene>
    <name evidence="4" type="ORF">JZY06_00580</name>
</gene>
<dbReference type="AlphaFoldDB" id="A0A939IWZ4"/>
<keyword evidence="2" id="KW-0812">Transmembrane</keyword>
<feature type="region of interest" description="Disordered" evidence="1">
    <location>
        <begin position="230"/>
        <end position="258"/>
    </location>
</feature>
<protein>
    <submittedName>
        <fullName evidence="4">Uncharacterized protein</fullName>
    </submittedName>
</protein>
<keyword evidence="2" id="KW-0472">Membrane</keyword>
<evidence type="ECO:0000256" key="3">
    <source>
        <dbReference type="SAM" id="SignalP"/>
    </source>
</evidence>
<evidence type="ECO:0000256" key="2">
    <source>
        <dbReference type="SAM" id="Phobius"/>
    </source>
</evidence>
<keyword evidence="3" id="KW-0732">Signal</keyword>
<dbReference type="InterPro" id="IPR013783">
    <property type="entry name" value="Ig-like_fold"/>
</dbReference>
<dbReference type="Proteomes" id="UP000664332">
    <property type="component" value="Unassembled WGS sequence"/>
</dbReference>
<dbReference type="GO" id="GO:0005975">
    <property type="term" value="P:carbohydrate metabolic process"/>
    <property type="evidence" value="ECO:0007669"/>
    <property type="project" value="UniProtKB-ARBA"/>
</dbReference>
<feature type="chain" id="PRO_5036745786" evidence="3">
    <location>
        <begin position="34"/>
        <end position="292"/>
    </location>
</feature>
<organism evidence="4 5">
    <name type="scientific">Corynebacterium mendelii</name>
    <dbReference type="NCBI Taxonomy" id="2765362"/>
    <lineage>
        <taxon>Bacteria</taxon>
        <taxon>Bacillati</taxon>
        <taxon>Actinomycetota</taxon>
        <taxon>Actinomycetes</taxon>
        <taxon>Mycobacteriales</taxon>
        <taxon>Corynebacteriaceae</taxon>
        <taxon>Corynebacterium</taxon>
    </lineage>
</organism>
<reference evidence="4" key="1">
    <citation type="submission" date="2021-03" db="EMBL/GenBank/DDBJ databases">
        <authorList>
            <person name="Sun Q."/>
        </authorList>
    </citation>
    <scope>NUCLEOTIDE SEQUENCE</scope>
    <source>
        <strain evidence="4">CCM 8862</strain>
    </source>
</reference>
<sequence>MTAPDIRRRTTAVIVALCVLFGLTMAGQGTAHAAFDGVVKGFADSRDVATIDPDHPASLTIVVQHENPYNGPDKYGRLPGSPAGYQVVATRIPGLDLTDPSTWSKLGDYAFGNKEIIATGTRYNAVTGTNGLAIIDPLPVGAYYIQVTPPKDDEHRFFEIDPMVVTVPVGGDKDWNYQVQVAVKGVGFTRPYPPEEEQPPLFPPELLIPAISIPILVWLIPLLPALSSGASVPPPPAPAPTPAPQPEPEKPRPNLAITGSPVDTVMAVSLLVMLLGGVLVIASTRRSQRSRR</sequence>
<proteinExistence type="predicted"/>
<keyword evidence="5" id="KW-1185">Reference proteome</keyword>
<feature type="compositionally biased region" description="Pro residues" evidence="1">
    <location>
        <begin position="232"/>
        <end position="246"/>
    </location>
</feature>
<keyword evidence="2" id="KW-1133">Transmembrane helix</keyword>
<evidence type="ECO:0000256" key="1">
    <source>
        <dbReference type="SAM" id="MobiDB-lite"/>
    </source>
</evidence>
<comment type="caution">
    <text evidence="4">The sequence shown here is derived from an EMBL/GenBank/DDBJ whole genome shotgun (WGS) entry which is preliminary data.</text>
</comment>
<name>A0A939IWZ4_9CORY</name>
<dbReference type="Gene3D" id="2.60.40.10">
    <property type="entry name" value="Immunoglobulins"/>
    <property type="match status" value="1"/>
</dbReference>
<feature type="transmembrane region" description="Helical" evidence="2">
    <location>
        <begin position="264"/>
        <end position="282"/>
    </location>
</feature>
<dbReference type="RefSeq" id="WP_207117537.1">
    <property type="nucleotide sequence ID" value="NZ_JAFLEQ010000003.1"/>
</dbReference>